<keyword evidence="1" id="KW-0812">Transmembrane</keyword>
<accession>A0ABT1X231</accession>
<dbReference type="RefSeq" id="WP_257714934.1">
    <property type="nucleotide sequence ID" value="NZ_JANJOU010000002.1"/>
</dbReference>
<comment type="caution">
    <text evidence="2">The sequence shown here is derived from an EMBL/GenBank/DDBJ whole genome shotgun (WGS) entry which is preliminary data.</text>
</comment>
<dbReference type="EMBL" id="JANJOU010000002">
    <property type="protein sequence ID" value="MCR0981257.1"/>
    <property type="molecule type" value="Genomic_DNA"/>
</dbReference>
<evidence type="ECO:0000256" key="1">
    <source>
        <dbReference type="SAM" id="Phobius"/>
    </source>
</evidence>
<dbReference type="Proteomes" id="UP001524642">
    <property type="component" value="Unassembled WGS sequence"/>
</dbReference>
<sequence length="62" mass="6147">MDRIALALITSGLVLILGIVGAMLGGATMEISAYAAVGAALSGTGIVVGLAMLERRAFARTA</sequence>
<protein>
    <recommendedName>
        <fullName evidence="4">CTP synthetase</fullName>
    </recommendedName>
</protein>
<reference evidence="2 3" key="1">
    <citation type="submission" date="2022-06" db="EMBL/GenBank/DDBJ databases">
        <title>Roseomonas CN29.</title>
        <authorList>
            <person name="Cheng Y."/>
            <person name="He X."/>
        </authorList>
    </citation>
    <scope>NUCLEOTIDE SEQUENCE [LARGE SCALE GENOMIC DNA]</scope>
    <source>
        <strain evidence="2 3">CN29</strain>
    </source>
</reference>
<evidence type="ECO:0000313" key="2">
    <source>
        <dbReference type="EMBL" id="MCR0981257.1"/>
    </source>
</evidence>
<proteinExistence type="predicted"/>
<keyword evidence="3" id="KW-1185">Reference proteome</keyword>
<evidence type="ECO:0008006" key="4">
    <source>
        <dbReference type="Google" id="ProtNLM"/>
    </source>
</evidence>
<gene>
    <name evidence="2" type="ORF">NRP21_04240</name>
</gene>
<keyword evidence="1" id="KW-1133">Transmembrane helix</keyword>
<feature type="transmembrane region" description="Helical" evidence="1">
    <location>
        <begin position="31"/>
        <end position="53"/>
    </location>
</feature>
<name>A0ABT1X231_9PROT</name>
<organism evidence="2 3">
    <name type="scientific">Roseomonas populi</name>
    <dbReference type="NCBI Taxonomy" id="3121582"/>
    <lineage>
        <taxon>Bacteria</taxon>
        <taxon>Pseudomonadati</taxon>
        <taxon>Pseudomonadota</taxon>
        <taxon>Alphaproteobacteria</taxon>
        <taxon>Acetobacterales</taxon>
        <taxon>Roseomonadaceae</taxon>
        <taxon>Roseomonas</taxon>
    </lineage>
</organism>
<keyword evidence="1" id="KW-0472">Membrane</keyword>
<evidence type="ECO:0000313" key="3">
    <source>
        <dbReference type="Proteomes" id="UP001524642"/>
    </source>
</evidence>